<protein>
    <recommendedName>
        <fullName evidence="4">Intimal thickness related receptor IRP domain-containing protein</fullName>
    </recommendedName>
</protein>
<dbReference type="VEuPathDB" id="TrichDB:TRFO_07858"/>
<feature type="transmembrane region" description="Helical" evidence="1">
    <location>
        <begin position="288"/>
        <end position="309"/>
    </location>
</feature>
<feature type="transmembrane region" description="Helical" evidence="1">
    <location>
        <begin position="350"/>
        <end position="369"/>
    </location>
</feature>
<feature type="transmembrane region" description="Helical" evidence="1">
    <location>
        <begin position="192"/>
        <end position="210"/>
    </location>
</feature>
<accession>A0A1J4JN38</accession>
<evidence type="ECO:0008006" key="4">
    <source>
        <dbReference type="Google" id="ProtNLM"/>
    </source>
</evidence>
<reference evidence="2" key="1">
    <citation type="submission" date="2016-10" db="EMBL/GenBank/DDBJ databases">
        <authorList>
            <person name="Benchimol M."/>
            <person name="Almeida L.G."/>
            <person name="Vasconcelos A.T."/>
            <person name="Perreira-Neves A."/>
            <person name="Rosa I.A."/>
            <person name="Tasca T."/>
            <person name="Bogo M.R."/>
            <person name="de Souza W."/>
        </authorList>
    </citation>
    <scope>NUCLEOTIDE SEQUENCE [LARGE SCALE GENOMIC DNA]</scope>
    <source>
        <strain evidence="2">K</strain>
    </source>
</reference>
<feature type="transmembrane region" description="Helical" evidence="1">
    <location>
        <begin position="152"/>
        <end position="172"/>
    </location>
</feature>
<gene>
    <name evidence="2" type="ORF">TRFO_07858</name>
</gene>
<evidence type="ECO:0000256" key="1">
    <source>
        <dbReference type="SAM" id="Phobius"/>
    </source>
</evidence>
<feature type="transmembrane region" description="Helical" evidence="1">
    <location>
        <begin position="321"/>
        <end position="338"/>
    </location>
</feature>
<dbReference type="EMBL" id="MLAK01000949">
    <property type="protein sequence ID" value="OHT00543.1"/>
    <property type="molecule type" value="Genomic_DNA"/>
</dbReference>
<evidence type="ECO:0000313" key="2">
    <source>
        <dbReference type="EMBL" id="OHT00543.1"/>
    </source>
</evidence>
<keyword evidence="1" id="KW-1133">Transmembrane helix</keyword>
<sequence>MPKKNLLWAAIIYIICGLFFGIIIFISPAPFFIEKKITDTNEKIKELNLAVRYSDLKFYHRSITFGLQSIRNRGKPLIVVVSGNIKLRYNGKTVHEINIEEHVFKLPIQQIVPLFSSGRLQATDIIADLDITISEGRFKDMYLVWYLENASWVLFVFLVRFSSFLIALFVFLKLSSRILTLKDQSATYTQRFILIISAVFSVLWIPLPELRYFDILTSLSPIFDLLNTMDIAFMIFMINFICWDLVYRFTDNEPQFVRRTVALFIIACLFLSLPKAIKFNDTSYQEILEVWIPLILLMVSTLNLIRFPVYLDWESPEFQSSFFHLFLAVVSIGLTIYAKAFDSERNSRTSILSASMNSITFLFMVLLHWPRDESGFDKQYIAPDQQESYIGELSDNELLDE</sequence>
<comment type="caution">
    <text evidence="2">The sequence shown here is derived from an EMBL/GenBank/DDBJ whole genome shotgun (WGS) entry which is preliminary data.</text>
</comment>
<keyword evidence="3" id="KW-1185">Reference proteome</keyword>
<keyword evidence="1" id="KW-0472">Membrane</keyword>
<dbReference type="AlphaFoldDB" id="A0A1J4JN38"/>
<feature type="transmembrane region" description="Helical" evidence="1">
    <location>
        <begin position="256"/>
        <end position="276"/>
    </location>
</feature>
<dbReference type="OrthoDB" id="10463481at2759"/>
<dbReference type="GeneID" id="94828651"/>
<organism evidence="2 3">
    <name type="scientific">Tritrichomonas foetus</name>
    <dbReference type="NCBI Taxonomy" id="1144522"/>
    <lineage>
        <taxon>Eukaryota</taxon>
        <taxon>Metamonada</taxon>
        <taxon>Parabasalia</taxon>
        <taxon>Tritrichomonadida</taxon>
        <taxon>Tritrichomonadidae</taxon>
        <taxon>Tritrichomonas</taxon>
    </lineage>
</organism>
<keyword evidence="1" id="KW-0812">Transmembrane</keyword>
<feature type="transmembrane region" description="Helical" evidence="1">
    <location>
        <begin position="6"/>
        <end position="26"/>
    </location>
</feature>
<dbReference type="Proteomes" id="UP000179807">
    <property type="component" value="Unassembled WGS sequence"/>
</dbReference>
<name>A0A1J4JN38_9EUKA</name>
<proteinExistence type="predicted"/>
<evidence type="ECO:0000313" key="3">
    <source>
        <dbReference type="Proteomes" id="UP000179807"/>
    </source>
</evidence>
<feature type="transmembrane region" description="Helical" evidence="1">
    <location>
        <begin position="231"/>
        <end position="250"/>
    </location>
</feature>
<dbReference type="RefSeq" id="XP_068353679.1">
    <property type="nucleotide sequence ID" value="XM_068493947.1"/>
</dbReference>